<dbReference type="EMBL" id="LSRX01000476">
    <property type="protein sequence ID" value="OLP96200.1"/>
    <property type="molecule type" value="Genomic_DNA"/>
</dbReference>
<feature type="region of interest" description="Disordered" evidence="14">
    <location>
        <begin position="103"/>
        <end position="188"/>
    </location>
</feature>
<evidence type="ECO:0000256" key="3">
    <source>
        <dbReference type="ARBA" id="ARBA00022553"/>
    </source>
</evidence>
<evidence type="ECO:0000256" key="14">
    <source>
        <dbReference type="SAM" id="MobiDB-lite"/>
    </source>
</evidence>
<dbReference type="Pfam" id="PF13499">
    <property type="entry name" value="EF-hand_7"/>
    <property type="match status" value="1"/>
</dbReference>
<comment type="caution">
    <text evidence="17">The sequence shown here is derived from an EMBL/GenBank/DDBJ whole genome shotgun (WGS) entry which is preliminary data.</text>
</comment>
<evidence type="ECO:0000256" key="8">
    <source>
        <dbReference type="ARBA" id="ARBA00022882"/>
    </source>
</evidence>
<dbReference type="PANTHER" id="PTHR45628:SF7">
    <property type="entry name" value="VOLTAGE-DEPENDENT CALCIUM CHANNEL TYPE A SUBUNIT ALPHA-1"/>
    <property type="match status" value="1"/>
</dbReference>
<dbReference type="InterPro" id="IPR005821">
    <property type="entry name" value="Ion_trans_dom"/>
</dbReference>
<keyword evidence="4" id="KW-0109">Calcium transport</keyword>
<feature type="transmembrane region" description="Helical" evidence="15">
    <location>
        <begin position="409"/>
        <end position="432"/>
    </location>
</feature>
<organism evidence="17 18">
    <name type="scientific">Symbiodinium microadriaticum</name>
    <name type="common">Dinoflagellate</name>
    <name type="synonym">Zooxanthella microadriatica</name>
    <dbReference type="NCBI Taxonomy" id="2951"/>
    <lineage>
        <taxon>Eukaryota</taxon>
        <taxon>Sar</taxon>
        <taxon>Alveolata</taxon>
        <taxon>Dinophyceae</taxon>
        <taxon>Suessiales</taxon>
        <taxon>Symbiodiniaceae</taxon>
        <taxon>Symbiodinium</taxon>
    </lineage>
</organism>
<dbReference type="InterPro" id="IPR011992">
    <property type="entry name" value="EF-hand-dom_pair"/>
</dbReference>
<keyword evidence="7" id="KW-0106">Calcium</keyword>
<dbReference type="OrthoDB" id="417974at2759"/>
<feature type="transmembrane region" description="Helical" evidence="15">
    <location>
        <begin position="484"/>
        <end position="509"/>
    </location>
</feature>
<dbReference type="Gene3D" id="1.10.287.70">
    <property type="match status" value="1"/>
</dbReference>
<dbReference type="InterPro" id="IPR027359">
    <property type="entry name" value="Volt_channel_dom_sf"/>
</dbReference>
<dbReference type="InterPro" id="IPR018247">
    <property type="entry name" value="EF_Hand_1_Ca_BS"/>
</dbReference>
<keyword evidence="13" id="KW-0407">Ion channel</keyword>
<dbReference type="SMART" id="SM00054">
    <property type="entry name" value="EFh"/>
    <property type="match status" value="2"/>
</dbReference>
<evidence type="ECO:0000259" key="16">
    <source>
        <dbReference type="PROSITE" id="PS50222"/>
    </source>
</evidence>
<evidence type="ECO:0000256" key="6">
    <source>
        <dbReference type="ARBA" id="ARBA00022692"/>
    </source>
</evidence>
<reference evidence="17 18" key="1">
    <citation type="submission" date="2016-02" db="EMBL/GenBank/DDBJ databases">
        <title>Genome analysis of coral dinoflagellate symbionts highlights evolutionary adaptations to a symbiotic lifestyle.</title>
        <authorList>
            <person name="Aranda M."/>
            <person name="Li Y."/>
            <person name="Liew Y.J."/>
            <person name="Baumgarten S."/>
            <person name="Simakov O."/>
            <person name="Wilson M."/>
            <person name="Piel J."/>
            <person name="Ashoor H."/>
            <person name="Bougouffa S."/>
            <person name="Bajic V.B."/>
            <person name="Ryu T."/>
            <person name="Ravasi T."/>
            <person name="Bayer T."/>
            <person name="Micklem G."/>
            <person name="Kim H."/>
            <person name="Bhak J."/>
            <person name="Lajeunesse T.C."/>
            <person name="Voolstra C.R."/>
        </authorList>
    </citation>
    <scope>NUCLEOTIDE SEQUENCE [LARGE SCALE GENOMIC DNA]</scope>
    <source>
        <strain evidence="17 18">CCMP2467</strain>
    </source>
</reference>
<dbReference type="Proteomes" id="UP000186817">
    <property type="component" value="Unassembled WGS sequence"/>
</dbReference>
<protein>
    <submittedName>
        <fullName evidence="17">Voltage-dependent T-type calcium channel subunit alpha-1G</fullName>
    </submittedName>
</protein>
<dbReference type="AlphaFoldDB" id="A0A1Q9DM28"/>
<dbReference type="InterPro" id="IPR050599">
    <property type="entry name" value="VDCC_alpha-1_subunit"/>
</dbReference>
<evidence type="ECO:0000256" key="9">
    <source>
        <dbReference type="ARBA" id="ARBA00022989"/>
    </source>
</evidence>
<evidence type="ECO:0000256" key="1">
    <source>
        <dbReference type="ARBA" id="ARBA00004141"/>
    </source>
</evidence>
<sequence>MSHGSRFVRNILFGLQSSKFILQRIYSLWGCATCMPTVEDDIVSEDIPDLAGVQVTSKDMTLQPDDQRLEAMSKKARELLSGYAALETTLREHKDLLQSLVSASEASSKTRVSREEPAFNLPGAVEDGVRPNSKEGHEKHTIAWGQTASDQSSSKQSKKKKHSAEGPSELSAVVPTTPQADTGKDDSDLQTAGAKLVHRATYIAETFKADMNQVQADDEESAESEGAGYRWKVRRFLAHPAFDITIGGFIVLNAVMLGIQSDWSVQNITGQVQTAWNAQNITGQVPDGWSLESINAEEPEAFSVIEKIFAVIFASELALRLFGKGFVGFYCGPEWKWALFDSTIVGLQMIEEVSTLAVGSQAAQGGNLGFMRVMRILRLLRIMRLVRLLQFVSELRTMVMSIVGSMKSLVWTILLMLLIKYIIGVCLCQLIADRGLENPGAMTQDLVEFYGSLPRAVLSLYQAMTGGVDWNDLSKPLEESISPLMTVGFALYVAFAVLAMMNVVTGVFVESALGSAREDREKEVISSVKKIFQVADHDQSGVLTWGEFSKTLEEPSNLKYFGSLGINASEARGLFGLLDADESGSVSLQEFMQGCLRLRGQAKAIDMATLMYQNKRIVFWLADRLERLEGSLRLAENDGKVMPYKKNDSMSKVGPVVKTWMELTNEHKSGRRRGSSK</sequence>
<feature type="compositionally biased region" description="Basic and acidic residues" evidence="14">
    <location>
        <begin position="127"/>
        <end position="141"/>
    </location>
</feature>
<evidence type="ECO:0000256" key="2">
    <source>
        <dbReference type="ARBA" id="ARBA00022448"/>
    </source>
</evidence>
<dbReference type="PANTHER" id="PTHR45628">
    <property type="entry name" value="VOLTAGE-DEPENDENT CALCIUM CHANNEL TYPE A SUBUNIT ALPHA-1"/>
    <property type="match status" value="1"/>
</dbReference>
<name>A0A1Q9DM28_SYMMI</name>
<keyword evidence="2" id="KW-0813">Transport</keyword>
<evidence type="ECO:0000256" key="4">
    <source>
        <dbReference type="ARBA" id="ARBA00022568"/>
    </source>
</evidence>
<dbReference type="GO" id="GO:0008331">
    <property type="term" value="F:high voltage-gated calcium channel activity"/>
    <property type="evidence" value="ECO:0007669"/>
    <property type="project" value="TreeGrafter"/>
</dbReference>
<dbReference type="Gene3D" id="1.20.120.350">
    <property type="entry name" value="Voltage-gated potassium channels. Chain C"/>
    <property type="match status" value="1"/>
</dbReference>
<evidence type="ECO:0000256" key="5">
    <source>
        <dbReference type="ARBA" id="ARBA00022673"/>
    </source>
</evidence>
<keyword evidence="6 15" id="KW-0812">Transmembrane</keyword>
<keyword evidence="9 15" id="KW-1133">Transmembrane helix</keyword>
<evidence type="ECO:0000313" key="18">
    <source>
        <dbReference type="Proteomes" id="UP000186817"/>
    </source>
</evidence>
<dbReference type="GO" id="GO:0005509">
    <property type="term" value="F:calcium ion binding"/>
    <property type="evidence" value="ECO:0007669"/>
    <property type="project" value="InterPro"/>
</dbReference>
<dbReference type="GO" id="GO:0098703">
    <property type="term" value="P:calcium ion import across plasma membrane"/>
    <property type="evidence" value="ECO:0007669"/>
    <property type="project" value="TreeGrafter"/>
</dbReference>
<feature type="domain" description="EF-hand" evidence="16">
    <location>
        <begin position="523"/>
        <end position="558"/>
    </location>
</feature>
<dbReference type="GO" id="GO:0005891">
    <property type="term" value="C:voltage-gated calcium channel complex"/>
    <property type="evidence" value="ECO:0007669"/>
    <property type="project" value="TreeGrafter"/>
</dbReference>
<dbReference type="InterPro" id="IPR002048">
    <property type="entry name" value="EF_hand_dom"/>
</dbReference>
<keyword evidence="3" id="KW-0597">Phosphoprotein</keyword>
<dbReference type="PROSITE" id="PS50222">
    <property type="entry name" value="EF_HAND_2"/>
    <property type="match status" value="2"/>
</dbReference>
<evidence type="ECO:0000256" key="15">
    <source>
        <dbReference type="SAM" id="Phobius"/>
    </source>
</evidence>
<dbReference type="Gene3D" id="1.10.238.10">
    <property type="entry name" value="EF-hand"/>
    <property type="match status" value="1"/>
</dbReference>
<dbReference type="SUPFAM" id="SSF81324">
    <property type="entry name" value="Voltage-gated potassium channels"/>
    <property type="match status" value="1"/>
</dbReference>
<evidence type="ECO:0000313" key="17">
    <source>
        <dbReference type="EMBL" id="OLP96200.1"/>
    </source>
</evidence>
<dbReference type="SUPFAM" id="SSF47473">
    <property type="entry name" value="EF-hand"/>
    <property type="match status" value="1"/>
</dbReference>
<feature type="domain" description="EF-hand" evidence="16">
    <location>
        <begin position="566"/>
        <end position="601"/>
    </location>
</feature>
<proteinExistence type="predicted"/>
<keyword evidence="18" id="KW-1185">Reference proteome</keyword>
<evidence type="ECO:0000256" key="12">
    <source>
        <dbReference type="ARBA" id="ARBA00023180"/>
    </source>
</evidence>
<keyword evidence="11 15" id="KW-0472">Membrane</keyword>
<dbReference type="Pfam" id="PF00520">
    <property type="entry name" value="Ion_trans"/>
    <property type="match status" value="1"/>
</dbReference>
<comment type="subcellular location">
    <subcellularLocation>
        <location evidence="1">Membrane</location>
        <topology evidence="1">Multi-pass membrane protein</topology>
    </subcellularLocation>
</comment>
<evidence type="ECO:0000256" key="13">
    <source>
        <dbReference type="ARBA" id="ARBA00023303"/>
    </source>
</evidence>
<evidence type="ECO:0000256" key="11">
    <source>
        <dbReference type="ARBA" id="ARBA00023136"/>
    </source>
</evidence>
<keyword evidence="12" id="KW-0325">Glycoprotein</keyword>
<gene>
    <name evidence="17" type="primary">CACNA1G</name>
    <name evidence="17" type="ORF">AK812_SmicGene21607</name>
</gene>
<keyword evidence="5" id="KW-0107">Calcium channel</keyword>
<dbReference type="PROSITE" id="PS00018">
    <property type="entry name" value="EF_HAND_1"/>
    <property type="match status" value="2"/>
</dbReference>
<keyword evidence="8" id="KW-0851">Voltage-gated channel</keyword>
<accession>A0A1Q9DM28</accession>
<evidence type="ECO:0000256" key="7">
    <source>
        <dbReference type="ARBA" id="ARBA00022837"/>
    </source>
</evidence>
<evidence type="ECO:0000256" key="10">
    <source>
        <dbReference type="ARBA" id="ARBA00023065"/>
    </source>
</evidence>
<keyword evidence="10" id="KW-0406">Ion transport</keyword>